<sequence>MRRKVQAKERERERFSLECLSTQTPSNPNPTKSILFSRGSKALVAAGLLLRLYFARLSHFHRSHRPPLPPLCRATLDFSFGGSNRKLEARASLLWSTDEGVMVRNYLSSHCCLASRRFKGLVASRFFRASPREFIFSEYGGAVACVSFYCSLVVEYSGFFEDSPAVFPPGHDARASLTLGFTCF</sequence>
<gene>
    <name evidence="1" type="ORF">F2Q69_00046097</name>
</gene>
<evidence type="ECO:0000313" key="2">
    <source>
        <dbReference type="Proteomes" id="UP000712600"/>
    </source>
</evidence>
<dbReference type="Proteomes" id="UP000712600">
    <property type="component" value="Unassembled WGS sequence"/>
</dbReference>
<name>A0A8S9Q5Q0_BRACR</name>
<dbReference type="AlphaFoldDB" id="A0A8S9Q5Q0"/>
<organism evidence="1 2">
    <name type="scientific">Brassica cretica</name>
    <name type="common">Mustard</name>
    <dbReference type="NCBI Taxonomy" id="69181"/>
    <lineage>
        <taxon>Eukaryota</taxon>
        <taxon>Viridiplantae</taxon>
        <taxon>Streptophyta</taxon>
        <taxon>Embryophyta</taxon>
        <taxon>Tracheophyta</taxon>
        <taxon>Spermatophyta</taxon>
        <taxon>Magnoliopsida</taxon>
        <taxon>eudicotyledons</taxon>
        <taxon>Gunneridae</taxon>
        <taxon>Pentapetalae</taxon>
        <taxon>rosids</taxon>
        <taxon>malvids</taxon>
        <taxon>Brassicales</taxon>
        <taxon>Brassicaceae</taxon>
        <taxon>Brassiceae</taxon>
        <taxon>Brassica</taxon>
    </lineage>
</organism>
<proteinExistence type="predicted"/>
<evidence type="ECO:0000313" key="1">
    <source>
        <dbReference type="EMBL" id="KAF3525966.1"/>
    </source>
</evidence>
<protein>
    <submittedName>
        <fullName evidence="1">Uncharacterized protein</fullName>
    </submittedName>
</protein>
<reference evidence="1" key="1">
    <citation type="submission" date="2019-12" db="EMBL/GenBank/DDBJ databases">
        <title>Genome sequencing and annotation of Brassica cretica.</title>
        <authorList>
            <person name="Studholme D.J."/>
            <person name="Sarris P."/>
        </authorList>
    </citation>
    <scope>NUCLEOTIDE SEQUENCE</scope>
    <source>
        <strain evidence="1">PFS-109/04</strain>
        <tissue evidence="1">Leaf</tissue>
    </source>
</reference>
<accession>A0A8S9Q5Q0</accession>
<comment type="caution">
    <text evidence="1">The sequence shown here is derived from an EMBL/GenBank/DDBJ whole genome shotgun (WGS) entry which is preliminary data.</text>
</comment>
<dbReference type="EMBL" id="QGKX02001347">
    <property type="protein sequence ID" value="KAF3525966.1"/>
    <property type="molecule type" value="Genomic_DNA"/>
</dbReference>